<name>A0A4C1Z2M4_EUMVA</name>
<proteinExistence type="predicted"/>
<gene>
    <name evidence="1" type="ORF">EVAR_58448_1</name>
</gene>
<reference evidence="1 2" key="1">
    <citation type="journal article" date="2019" name="Commun. Biol.">
        <title>The bagworm genome reveals a unique fibroin gene that provides high tensile strength.</title>
        <authorList>
            <person name="Kono N."/>
            <person name="Nakamura H."/>
            <person name="Ohtoshi R."/>
            <person name="Tomita M."/>
            <person name="Numata K."/>
            <person name="Arakawa K."/>
        </authorList>
    </citation>
    <scope>NUCLEOTIDE SEQUENCE [LARGE SCALE GENOMIC DNA]</scope>
</reference>
<comment type="caution">
    <text evidence="1">The sequence shown here is derived from an EMBL/GenBank/DDBJ whole genome shotgun (WGS) entry which is preliminary data.</text>
</comment>
<evidence type="ECO:0000313" key="2">
    <source>
        <dbReference type="Proteomes" id="UP000299102"/>
    </source>
</evidence>
<dbReference type="AlphaFoldDB" id="A0A4C1Z2M4"/>
<organism evidence="1 2">
    <name type="scientific">Eumeta variegata</name>
    <name type="common">Bagworm moth</name>
    <name type="synonym">Eumeta japonica</name>
    <dbReference type="NCBI Taxonomy" id="151549"/>
    <lineage>
        <taxon>Eukaryota</taxon>
        <taxon>Metazoa</taxon>
        <taxon>Ecdysozoa</taxon>
        <taxon>Arthropoda</taxon>
        <taxon>Hexapoda</taxon>
        <taxon>Insecta</taxon>
        <taxon>Pterygota</taxon>
        <taxon>Neoptera</taxon>
        <taxon>Endopterygota</taxon>
        <taxon>Lepidoptera</taxon>
        <taxon>Glossata</taxon>
        <taxon>Ditrysia</taxon>
        <taxon>Tineoidea</taxon>
        <taxon>Psychidae</taxon>
        <taxon>Oiketicinae</taxon>
        <taxon>Eumeta</taxon>
    </lineage>
</organism>
<dbReference type="EMBL" id="BGZK01001598">
    <property type="protein sequence ID" value="GBP83001.1"/>
    <property type="molecule type" value="Genomic_DNA"/>
</dbReference>
<accession>A0A4C1Z2M4</accession>
<evidence type="ECO:0000313" key="1">
    <source>
        <dbReference type="EMBL" id="GBP83001.1"/>
    </source>
</evidence>
<protein>
    <submittedName>
        <fullName evidence="1">Uncharacterized protein</fullName>
    </submittedName>
</protein>
<dbReference type="Proteomes" id="UP000299102">
    <property type="component" value="Unassembled WGS sequence"/>
</dbReference>
<sequence length="157" mass="16924">MRYPIPAQEAVSPLHLRVCMGGGDHLLLRGSQAHLSLENLGGEQPRDCTVQDSSLTTDESVDELFELDSNSSASETKPSVTDVVIVTVTTTGGNPQPSLVHVKGVRISLSGHAVVIRTAESGIRLYHTPRETSILVPSPYMNFVCGECTSHYAYNDC</sequence>
<keyword evidence="2" id="KW-1185">Reference proteome</keyword>